<name>A0A1C6W9D3_PLACE</name>
<evidence type="ECO:0000313" key="2">
    <source>
        <dbReference type="EMBL" id="SCL82887.1"/>
    </source>
</evidence>
<dbReference type="AlphaFoldDB" id="A0A1C6W9D3"/>
<dbReference type="InterPro" id="IPR051044">
    <property type="entry name" value="MAG_DAG_Lipase"/>
</dbReference>
<feature type="domain" description="Serine aminopeptidase S33" evidence="1">
    <location>
        <begin position="253"/>
        <end position="389"/>
    </location>
</feature>
<dbReference type="EMBL" id="FMIN01000016">
    <property type="protein sequence ID" value="SCL82887.1"/>
    <property type="molecule type" value="Genomic_DNA"/>
</dbReference>
<dbReference type="Gene3D" id="3.40.50.1820">
    <property type="entry name" value="alpha/beta hydrolase"/>
    <property type="match status" value="1"/>
</dbReference>
<evidence type="ECO:0000259" key="1">
    <source>
        <dbReference type="Pfam" id="PF12146"/>
    </source>
</evidence>
<protein>
    <submittedName>
        <fullName evidence="2">Lysophospholipase, putative</fullName>
    </submittedName>
</protein>
<dbReference type="InterPro" id="IPR029058">
    <property type="entry name" value="AB_hydrolase_fold"/>
</dbReference>
<feature type="domain" description="Serine aminopeptidase S33" evidence="1">
    <location>
        <begin position="92"/>
        <end position="187"/>
    </location>
</feature>
<gene>
    <name evidence="2" type="ORF">PCHDS_000490500</name>
</gene>
<organism evidence="2">
    <name type="scientific">Plasmodium chabaudi adami</name>
    <dbReference type="NCBI Taxonomy" id="5826"/>
    <lineage>
        <taxon>Eukaryota</taxon>
        <taxon>Sar</taxon>
        <taxon>Alveolata</taxon>
        <taxon>Apicomplexa</taxon>
        <taxon>Aconoidasida</taxon>
        <taxon>Haemosporida</taxon>
        <taxon>Plasmodiidae</taxon>
        <taxon>Plasmodium</taxon>
        <taxon>Plasmodium (Vinckeia)</taxon>
    </lineage>
</organism>
<accession>A0A1C6W9D3</accession>
<proteinExistence type="predicted"/>
<dbReference type="InterPro" id="IPR022742">
    <property type="entry name" value="Hydrolase_4"/>
</dbReference>
<dbReference type="InterPro" id="IPR006494">
    <property type="entry name" value="PST_A"/>
</dbReference>
<dbReference type="Proteomes" id="UP000507536">
    <property type="component" value="Unassembled WGS sequence"/>
</dbReference>
<dbReference type="PANTHER" id="PTHR11614">
    <property type="entry name" value="PHOSPHOLIPASE-RELATED"/>
    <property type="match status" value="1"/>
</dbReference>
<dbReference type="NCBIfam" id="TIGR01607">
    <property type="entry name" value="PST-A"/>
    <property type="match status" value="1"/>
</dbReference>
<reference evidence="2" key="1">
    <citation type="submission" date="2016-08" db="EMBL/GenBank/DDBJ databases">
        <authorList>
            <consortium name="Pathogen Informatics"/>
        </authorList>
    </citation>
    <scope>NUCLEOTIDE SEQUENCE</scope>
    <source>
        <strain evidence="2">DS</strain>
    </source>
</reference>
<dbReference type="Pfam" id="PF12146">
    <property type="entry name" value="Hydrolase_4"/>
    <property type="match status" value="2"/>
</dbReference>
<sequence length="417" mass="47631">MEKIELNNDKLRNTTVSKLDGDPKIGWLRNKNDLLLKTYGWIVKNAIGNILLLHGFGTHIQSDFMRKKLKTPNKNGDVVVDNNNYYIYKDSWIEKYNQNGYSVYAIDLQGHGGSQSLGKLGGTFNCFDDLVDDVIQYINQIQDESSSDNQNGDESHNTVTTKKKKLPMYIVGYSMGANIALRILQLLKKEKEDKIKARSSKNHKNSNAMLNNSTNINDIGNDMNNSNNYSSNNSCASGNHEGRYNYLDKLNIKGCVSLSGMMRFKTIWNAGHNSFKYFYLPILSFLSYVLPQIKIPSEPRYKKSGYFANICKHYIFPIINGTKYKWIYECVKATVTLSCDINYIPKDIPLLFVHSKDDSMCSYIGTVLFYNKANVNKKELHTVDGMNHFTTRKPGNEEILKKTIDWISDLRSNGEDE</sequence>
<dbReference type="SUPFAM" id="SSF53474">
    <property type="entry name" value="alpha/beta-Hydrolases"/>
    <property type="match status" value="1"/>
</dbReference>